<gene>
    <name evidence="10" type="ORF">KIH79_01530</name>
</gene>
<evidence type="ECO:0000256" key="8">
    <source>
        <dbReference type="SAM" id="Phobius"/>
    </source>
</evidence>
<feature type="transmembrane region" description="Helical" evidence="8">
    <location>
        <begin position="504"/>
        <end position="524"/>
    </location>
</feature>
<evidence type="ECO:0000256" key="1">
    <source>
        <dbReference type="ARBA" id="ARBA00004141"/>
    </source>
</evidence>
<feature type="transmembrane region" description="Helical" evidence="8">
    <location>
        <begin position="257"/>
        <end position="278"/>
    </location>
</feature>
<organism evidence="10 11">
    <name type="scientific">Bifidobacterium miconis</name>
    <dbReference type="NCBI Taxonomy" id="2834435"/>
    <lineage>
        <taxon>Bacteria</taxon>
        <taxon>Bacillati</taxon>
        <taxon>Actinomycetota</taxon>
        <taxon>Actinomycetes</taxon>
        <taxon>Bifidobacteriales</taxon>
        <taxon>Bifidobacteriaceae</taxon>
        <taxon>Bifidobacterium</taxon>
    </lineage>
</organism>
<evidence type="ECO:0000256" key="5">
    <source>
        <dbReference type="ARBA" id="ARBA00022989"/>
    </source>
</evidence>
<reference evidence="10 11" key="1">
    <citation type="submission" date="2021-05" db="EMBL/GenBank/DDBJ databases">
        <title>Phylogenetic classification of ten novel species belonging to the genus Bifidobacterium comprising B. colchicus sp. nov., B. abeli sp. nov., B. bicoloris sp. nov., B. guerezis sp. nov., B. rosaliae sp. nov., B. santillanensis sp. nov., B. argentati sp. nov., B. amazzoni sp. nov., B. pluviali sp. nov., and B. pinnaculum sp. nov.</title>
        <authorList>
            <person name="Lugli G.A."/>
            <person name="Ruiz Garcia L."/>
            <person name="Margolles A."/>
            <person name="Ventura M."/>
        </authorList>
    </citation>
    <scope>NUCLEOTIDE SEQUENCE [LARGE SCALE GENOMIC DNA]</scope>
    <source>
        <strain evidence="10 11">82T10</strain>
    </source>
</reference>
<dbReference type="PANTHER" id="PTHR43495:SF5">
    <property type="entry name" value="GAMMA-AMINOBUTYRIC ACID PERMEASE"/>
    <property type="match status" value="1"/>
</dbReference>
<comment type="subcellular location">
    <subcellularLocation>
        <location evidence="1">Membrane</location>
        <topology evidence="1">Multi-pass membrane protein</topology>
    </subcellularLocation>
</comment>
<name>A0ABS6WDH1_9BIFI</name>
<keyword evidence="4" id="KW-0029">Amino-acid transport</keyword>
<keyword evidence="6 8" id="KW-0472">Membrane</keyword>
<feature type="transmembrane region" description="Helical" evidence="8">
    <location>
        <begin position="117"/>
        <end position="136"/>
    </location>
</feature>
<keyword evidence="3 8" id="KW-0812">Transmembrane</keyword>
<keyword evidence="2" id="KW-0813">Transport</keyword>
<comment type="caution">
    <text evidence="10">The sequence shown here is derived from an EMBL/GenBank/DDBJ whole genome shotgun (WGS) entry which is preliminary data.</text>
</comment>
<accession>A0ABS6WDH1</accession>
<dbReference type="InterPro" id="IPR004840">
    <property type="entry name" value="Amino_acid_permease_CS"/>
</dbReference>
<dbReference type="PROSITE" id="PS00218">
    <property type="entry name" value="AMINO_ACID_PERMEASE_1"/>
    <property type="match status" value="1"/>
</dbReference>
<evidence type="ECO:0000259" key="9">
    <source>
        <dbReference type="Pfam" id="PF00324"/>
    </source>
</evidence>
<evidence type="ECO:0000313" key="10">
    <source>
        <dbReference type="EMBL" id="MBW3091654.1"/>
    </source>
</evidence>
<feature type="region of interest" description="Disordered" evidence="7">
    <location>
        <begin position="1"/>
        <end position="20"/>
    </location>
</feature>
<feature type="region of interest" description="Disordered" evidence="7">
    <location>
        <begin position="46"/>
        <end position="100"/>
    </location>
</feature>
<evidence type="ECO:0000256" key="3">
    <source>
        <dbReference type="ARBA" id="ARBA00022692"/>
    </source>
</evidence>
<feature type="transmembrane region" description="Helical" evidence="8">
    <location>
        <begin position="224"/>
        <end position="245"/>
    </location>
</feature>
<feature type="transmembrane region" description="Helical" evidence="8">
    <location>
        <begin position="142"/>
        <end position="162"/>
    </location>
</feature>
<keyword evidence="5 8" id="KW-1133">Transmembrane helix</keyword>
<feature type="transmembrane region" description="Helical" evidence="8">
    <location>
        <begin position="373"/>
        <end position="398"/>
    </location>
</feature>
<dbReference type="PANTHER" id="PTHR43495">
    <property type="entry name" value="GABA PERMEASE"/>
    <property type="match status" value="1"/>
</dbReference>
<feature type="transmembrane region" description="Helical" evidence="8">
    <location>
        <begin position="182"/>
        <end position="204"/>
    </location>
</feature>
<evidence type="ECO:0000256" key="6">
    <source>
        <dbReference type="ARBA" id="ARBA00023136"/>
    </source>
</evidence>
<feature type="transmembrane region" description="Helical" evidence="8">
    <location>
        <begin position="431"/>
        <end position="452"/>
    </location>
</feature>
<feature type="transmembrane region" description="Helical" evidence="8">
    <location>
        <begin position="530"/>
        <end position="548"/>
    </location>
</feature>
<feature type="compositionally biased region" description="Polar residues" evidence="7">
    <location>
        <begin position="53"/>
        <end position="69"/>
    </location>
</feature>
<evidence type="ECO:0000256" key="2">
    <source>
        <dbReference type="ARBA" id="ARBA00022448"/>
    </source>
</evidence>
<dbReference type="Proteomes" id="UP000700815">
    <property type="component" value="Unassembled WGS sequence"/>
</dbReference>
<dbReference type="PIRSF" id="PIRSF006060">
    <property type="entry name" value="AA_transporter"/>
    <property type="match status" value="1"/>
</dbReference>
<sequence>MTRGTENNKNAAVKVRQNTRPNKLVGPTRILFWAVFTRPHSAASHDAIETEKSSMSQSDIDTVTGKTATDATRQSRSAQSADAASSAAAEPNATDHHRKHALHTNLKRGMESRHLQMISLGGVIGTGLFLSSGYTIQQAGPIGTILAYGIGALIVYLVMLTLGELSVAMPVTGSFHVYAERFIGPGTGFVIAIQYWLTWTVALGSEFTAAGLLMQRWFPHTPTWIWSAACIVLIFTANALSVRFFAEAEFIFASIKVFAICAFIAIGLLAIFGIIPIAGYEHAPMFGNLVRDGIFPNGFMPVFATILTVNFAFSGTELIGVTAGETRDPETAVPKAIHTTLWRLVLFFIGSIVVMCALIPWREAGVGESPFVLVFNSIGIPYAADIMNFVVLTAVLSASNSGLYASTRMVWSMGNEGMIPRWFAKTNRRGVPMLALCAAMAGGLLALLSSVIAASTVYLVLVALSGLSAVVVWIAIAYCQIVFRRRWIAGGHAVDELKYRTPGYPYTSWGAFILCTASFLLVFFDKEQRFALVAELLFIVVCYAAYFVQAWWRKRHPAEPELQLP</sequence>
<dbReference type="EMBL" id="JAHBBH010000003">
    <property type="protein sequence ID" value="MBW3091654.1"/>
    <property type="molecule type" value="Genomic_DNA"/>
</dbReference>
<proteinExistence type="predicted"/>
<feature type="transmembrane region" description="Helical" evidence="8">
    <location>
        <begin position="458"/>
        <end position="483"/>
    </location>
</feature>
<evidence type="ECO:0000256" key="7">
    <source>
        <dbReference type="SAM" id="MobiDB-lite"/>
    </source>
</evidence>
<evidence type="ECO:0000256" key="4">
    <source>
        <dbReference type="ARBA" id="ARBA00022970"/>
    </source>
</evidence>
<feature type="compositionally biased region" description="Low complexity" evidence="7">
    <location>
        <begin position="70"/>
        <end position="89"/>
    </location>
</feature>
<dbReference type="Pfam" id="PF00324">
    <property type="entry name" value="AA_permease"/>
    <property type="match status" value="1"/>
</dbReference>
<dbReference type="InterPro" id="IPR004841">
    <property type="entry name" value="AA-permease/SLC12A_dom"/>
</dbReference>
<feature type="transmembrane region" description="Helical" evidence="8">
    <location>
        <begin position="298"/>
        <end position="320"/>
    </location>
</feature>
<feature type="transmembrane region" description="Helical" evidence="8">
    <location>
        <begin position="341"/>
        <end position="361"/>
    </location>
</feature>
<protein>
    <submittedName>
        <fullName evidence="10">Amino acid permease</fullName>
    </submittedName>
</protein>
<feature type="domain" description="Amino acid permease/ SLC12A" evidence="9">
    <location>
        <begin position="114"/>
        <end position="557"/>
    </location>
</feature>
<evidence type="ECO:0000313" key="11">
    <source>
        <dbReference type="Proteomes" id="UP000700815"/>
    </source>
</evidence>
<keyword evidence="11" id="KW-1185">Reference proteome</keyword>